<name>A0A183Q3L5_9TREM</name>
<evidence type="ECO:0000313" key="2">
    <source>
        <dbReference type="Proteomes" id="UP000269396"/>
    </source>
</evidence>
<sequence length="173" mass="19634">MLQFNEDVFIESRLMIKSALKEHMLKQSNLESHTKIMDIFNEVTVASRDVIWNSFVIEEEVNESCISVDSGQFISSEIQNNRETNDSKESISDQILSAVIPDAEYFNDSLVSNEVFSEFEKSISDDSNSGDIIINVVCSHNSFVSCDNQGKWEVSSLLPFLFIVITISFSRKK</sequence>
<gene>
    <name evidence="1" type="ORF">SMTD_LOCUS21201</name>
</gene>
<organism evidence="1 2">
    <name type="scientific">Schistosoma mattheei</name>
    <dbReference type="NCBI Taxonomy" id="31246"/>
    <lineage>
        <taxon>Eukaryota</taxon>
        <taxon>Metazoa</taxon>
        <taxon>Spiralia</taxon>
        <taxon>Lophotrochozoa</taxon>
        <taxon>Platyhelminthes</taxon>
        <taxon>Trematoda</taxon>
        <taxon>Digenea</taxon>
        <taxon>Strigeidida</taxon>
        <taxon>Schistosomatoidea</taxon>
        <taxon>Schistosomatidae</taxon>
        <taxon>Schistosoma</taxon>
    </lineage>
</organism>
<dbReference type="Proteomes" id="UP000269396">
    <property type="component" value="Unassembled WGS sequence"/>
</dbReference>
<dbReference type="AlphaFoldDB" id="A0A183Q3L5"/>
<reference evidence="1 2" key="1">
    <citation type="submission" date="2018-11" db="EMBL/GenBank/DDBJ databases">
        <authorList>
            <consortium name="Pathogen Informatics"/>
        </authorList>
    </citation>
    <scope>NUCLEOTIDE SEQUENCE [LARGE SCALE GENOMIC DNA]</scope>
    <source>
        <strain>Denwood</strain>
        <strain evidence="2">Zambia</strain>
    </source>
</reference>
<dbReference type="EMBL" id="UZAL01046592">
    <property type="protein sequence ID" value="VDP84360.1"/>
    <property type="molecule type" value="Genomic_DNA"/>
</dbReference>
<keyword evidence="2" id="KW-1185">Reference proteome</keyword>
<accession>A0A183Q3L5</accession>
<proteinExistence type="predicted"/>
<evidence type="ECO:0000313" key="1">
    <source>
        <dbReference type="EMBL" id="VDP84360.1"/>
    </source>
</evidence>
<protein>
    <submittedName>
        <fullName evidence="1">Uncharacterized protein</fullName>
    </submittedName>
</protein>